<feature type="region of interest" description="Disordered" evidence="7">
    <location>
        <begin position="590"/>
        <end position="613"/>
    </location>
</feature>
<dbReference type="InterPro" id="IPR043502">
    <property type="entry name" value="DNA/RNA_pol_sf"/>
</dbReference>
<evidence type="ECO:0000256" key="6">
    <source>
        <dbReference type="ARBA" id="ARBA00022918"/>
    </source>
</evidence>
<dbReference type="Pfam" id="PF17921">
    <property type="entry name" value="Integrase_H2C2"/>
    <property type="match status" value="1"/>
</dbReference>
<dbReference type="Gene3D" id="3.30.420.10">
    <property type="entry name" value="Ribonuclease H-like superfamily/Ribonuclease H"/>
    <property type="match status" value="1"/>
</dbReference>
<keyword evidence="3" id="KW-0540">Nuclease</keyword>
<dbReference type="SUPFAM" id="SSF56672">
    <property type="entry name" value="DNA/RNA polymerases"/>
    <property type="match status" value="1"/>
</dbReference>
<dbReference type="InterPro" id="IPR036397">
    <property type="entry name" value="RNaseH_sf"/>
</dbReference>
<keyword evidence="10" id="KW-1185">Reference proteome</keyword>
<evidence type="ECO:0000256" key="7">
    <source>
        <dbReference type="SAM" id="MobiDB-lite"/>
    </source>
</evidence>
<evidence type="ECO:0000256" key="5">
    <source>
        <dbReference type="ARBA" id="ARBA00022801"/>
    </source>
</evidence>
<feature type="compositionally biased region" description="Polar residues" evidence="7">
    <location>
        <begin position="600"/>
        <end position="612"/>
    </location>
</feature>
<protein>
    <recommendedName>
        <fullName evidence="8">Integrase catalytic domain-containing protein</fullName>
    </recommendedName>
</protein>
<dbReference type="InterPro" id="IPR050951">
    <property type="entry name" value="Retrovirus_Pol_polyprotein"/>
</dbReference>
<evidence type="ECO:0000259" key="8">
    <source>
        <dbReference type="PROSITE" id="PS50994"/>
    </source>
</evidence>
<dbReference type="PANTHER" id="PTHR37984">
    <property type="entry name" value="PROTEIN CBG26694"/>
    <property type="match status" value="1"/>
</dbReference>
<evidence type="ECO:0000256" key="2">
    <source>
        <dbReference type="ARBA" id="ARBA00022695"/>
    </source>
</evidence>
<gene>
    <name evidence="9" type="ORF">AXG93_3954s1070</name>
</gene>
<keyword evidence="1" id="KW-0808">Transferase</keyword>
<keyword evidence="5" id="KW-0378">Hydrolase</keyword>
<evidence type="ECO:0000256" key="1">
    <source>
        <dbReference type="ARBA" id="ARBA00022679"/>
    </source>
</evidence>
<dbReference type="EMBL" id="LVLJ01003438">
    <property type="protein sequence ID" value="OAE21417.1"/>
    <property type="molecule type" value="Genomic_DNA"/>
</dbReference>
<dbReference type="AlphaFoldDB" id="A0A176VLH6"/>
<dbReference type="InterPro" id="IPR041373">
    <property type="entry name" value="RT_RNaseH"/>
</dbReference>
<comment type="caution">
    <text evidence="9">The sequence shown here is derived from an EMBL/GenBank/DDBJ whole genome shotgun (WGS) entry which is preliminary data.</text>
</comment>
<dbReference type="Proteomes" id="UP000077202">
    <property type="component" value="Unassembled WGS sequence"/>
</dbReference>
<keyword evidence="4" id="KW-0255">Endonuclease</keyword>
<evidence type="ECO:0000256" key="4">
    <source>
        <dbReference type="ARBA" id="ARBA00022759"/>
    </source>
</evidence>
<dbReference type="PROSITE" id="PS50994">
    <property type="entry name" value="INTEGRASE"/>
    <property type="match status" value="1"/>
</dbReference>
<dbReference type="Gene3D" id="1.10.340.70">
    <property type="match status" value="1"/>
</dbReference>
<accession>A0A176VLH6</accession>
<organism evidence="9 10">
    <name type="scientific">Marchantia polymorpha subsp. ruderalis</name>
    <dbReference type="NCBI Taxonomy" id="1480154"/>
    <lineage>
        <taxon>Eukaryota</taxon>
        <taxon>Viridiplantae</taxon>
        <taxon>Streptophyta</taxon>
        <taxon>Embryophyta</taxon>
        <taxon>Marchantiophyta</taxon>
        <taxon>Marchantiopsida</taxon>
        <taxon>Marchantiidae</taxon>
        <taxon>Marchantiales</taxon>
        <taxon>Marchantiaceae</taxon>
        <taxon>Marchantia</taxon>
    </lineage>
</organism>
<evidence type="ECO:0000313" key="9">
    <source>
        <dbReference type="EMBL" id="OAE21417.1"/>
    </source>
</evidence>
<dbReference type="GO" id="GO:0003676">
    <property type="term" value="F:nucleic acid binding"/>
    <property type="evidence" value="ECO:0007669"/>
    <property type="project" value="InterPro"/>
</dbReference>
<name>A0A176VLH6_MARPO</name>
<dbReference type="GO" id="GO:0015074">
    <property type="term" value="P:DNA integration"/>
    <property type="evidence" value="ECO:0007669"/>
    <property type="project" value="InterPro"/>
</dbReference>
<feature type="compositionally biased region" description="Basic and acidic residues" evidence="7">
    <location>
        <begin position="590"/>
        <end position="599"/>
    </location>
</feature>
<dbReference type="GO" id="GO:0016787">
    <property type="term" value="F:hydrolase activity"/>
    <property type="evidence" value="ECO:0007669"/>
    <property type="project" value="UniProtKB-KW"/>
</dbReference>
<reference evidence="9" key="1">
    <citation type="submission" date="2016-03" db="EMBL/GenBank/DDBJ databases">
        <title>Mechanisms controlling the formation of the plant cell surface in tip-growing cells are functionally conserved among land plants.</title>
        <authorList>
            <person name="Honkanen S."/>
            <person name="Jones V.A."/>
            <person name="Morieri G."/>
            <person name="Champion C."/>
            <person name="Hetherington A.J."/>
            <person name="Kelly S."/>
            <person name="Saint-Marcoux D."/>
            <person name="Proust H."/>
            <person name="Prescott H."/>
            <person name="Dolan L."/>
        </authorList>
    </citation>
    <scope>NUCLEOTIDE SEQUENCE [LARGE SCALE GENOMIC DNA]</scope>
    <source>
        <tissue evidence="9">Whole gametophyte</tissue>
    </source>
</reference>
<keyword evidence="6" id="KW-0695">RNA-directed DNA polymerase</keyword>
<dbReference type="SUPFAM" id="SSF53098">
    <property type="entry name" value="Ribonuclease H-like"/>
    <property type="match status" value="1"/>
</dbReference>
<dbReference type="Pfam" id="PF00665">
    <property type="entry name" value="rve"/>
    <property type="match status" value="1"/>
</dbReference>
<dbReference type="PANTHER" id="PTHR37984:SF5">
    <property type="entry name" value="PROTEIN NYNRIN-LIKE"/>
    <property type="match status" value="1"/>
</dbReference>
<feature type="domain" description="Integrase catalytic" evidence="8">
    <location>
        <begin position="317"/>
        <end position="478"/>
    </location>
</feature>
<dbReference type="Pfam" id="PF17917">
    <property type="entry name" value="RT_RNaseH"/>
    <property type="match status" value="1"/>
</dbReference>
<dbReference type="InterPro" id="IPR041588">
    <property type="entry name" value="Integrase_H2C2"/>
</dbReference>
<dbReference type="CDD" id="cd09274">
    <property type="entry name" value="RNase_HI_RT_Ty3"/>
    <property type="match status" value="1"/>
</dbReference>
<evidence type="ECO:0000313" key="10">
    <source>
        <dbReference type="Proteomes" id="UP000077202"/>
    </source>
</evidence>
<dbReference type="InterPro" id="IPR001584">
    <property type="entry name" value="Integrase_cat-core"/>
</dbReference>
<keyword evidence="2" id="KW-0548">Nucleotidyltransferase</keyword>
<dbReference type="GO" id="GO:0003964">
    <property type="term" value="F:RNA-directed DNA polymerase activity"/>
    <property type="evidence" value="ECO:0007669"/>
    <property type="project" value="UniProtKB-KW"/>
</dbReference>
<evidence type="ECO:0000256" key="3">
    <source>
        <dbReference type="ARBA" id="ARBA00022722"/>
    </source>
</evidence>
<dbReference type="Gene3D" id="3.10.20.370">
    <property type="match status" value="1"/>
</dbReference>
<dbReference type="InterPro" id="IPR012337">
    <property type="entry name" value="RNaseH-like_sf"/>
</dbReference>
<dbReference type="GO" id="GO:0004519">
    <property type="term" value="F:endonuclease activity"/>
    <property type="evidence" value="ECO:0007669"/>
    <property type="project" value="UniProtKB-KW"/>
</dbReference>
<proteinExistence type="predicted"/>
<sequence length="712" mass="80784">MQLALNPKKTFLNVPDLVLKQQLDPEKVAVIEQLTTPTNAKGIAKLLGHVGCNVAVESALCQATGEKNKDQPIAYASKQLTPAERNYSTTERECLAMVFSVKKFRHYLMCNPVVFFVDHMAIKYLVNKAELSGRLARWVLLLEEFDYTVEYKPGRMHLQADHLSRLSEEIGTRPVDDRLIDESLFVITAKPEWYGGIVEFLTTQKLSSDWTKEERRKVRVNSRHFIVLGHRLFRRGADGILRRCVSEVEVPSILEACHDSACGGHFSGKLTGQKVLRAGYFWPTLFQDSYSYVKKCDACQRYARNDLRMEMPLQVSLPLVPFEKWGIDYIGEIHPHSSRGMAYIVVATEYLTKWAEAKAVKANTAAHAATFMYENIISRFGCPRILVSDRGTHFLNEMFQDLTDRFKIDHRKTTPYHPHTNNETERVNRILVSMLRKIVLDSKRDWDSKLTVALWAYRTTFKDARKLDFPRKFDAVWLEPYLVHEAFPNKSVQLETLNGEVFPTRTSGSRSHDVCDGLASGVLRASPEGTEGALGKSLLRSCQDECKIPLDGAVGQSFDSLPCEFLSRHGIAYEEGGEAIPREREILTAESTEGTKDDSSQPPISPQKTARGSVQVEVLPNREKLERRLAKRRKDSVVPLLKYLDGKREKYDVSKEVGFNVELVRNRTQIKRAVAVKREWDSATKMAQERAAILSAECAAAKAALKERKDQL</sequence>